<dbReference type="Proteomes" id="UP000283530">
    <property type="component" value="Unassembled WGS sequence"/>
</dbReference>
<evidence type="ECO:0000313" key="3">
    <source>
        <dbReference type="Proteomes" id="UP000283530"/>
    </source>
</evidence>
<dbReference type="STRING" id="337451.A0A3S3PTK6"/>
<name>A0A3S3PTK6_9MAGN</name>
<organism evidence="2 3">
    <name type="scientific">Cinnamomum micranthum f. kanehirae</name>
    <dbReference type="NCBI Taxonomy" id="337451"/>
    <lineage>
        <taxon>Eukaryota</taxon>
        <taxon>Viridiplantae</taxon>
        <taxon>Streptophyta</taxon>
        <taxon>Embryophyta</taxon>
        <taxon>Tracheophyta</taxon>
        <taxon>Spermatophyta</taxon>
        <taxon>Magnoliopsida</taxon>
        <taxon>Magnoliidae</taxon>
        <taxon>Laurales</taxon>
        <taxon>Lauraceae</taxon>
        <taxon>Cinnamomum</taxon>
    </lineage>
</organism>
<comment type="caution">
    <text evidence="2">The sequence shown here is derived from an EMBL/GenBank/DDBJ whole genome shotgun (WGS) entry which is preliminary data.</text>
</comment>
<accession>A0A3S3PTK6</accession>
<dbReference type="EMBL" id="QPKB01000001">
    <property type="protein sequence ID" value="RWR73258.1"/>
    <property type="molecule type" value="Genomic_DNA"/>
</dbReference>
<evidence type="ECO:0000256" key="1">
    <source>
        <dbReference type="SAM" id="MobiDB-lite"/>
    </source>
</evidence>
<reference evidence="2 3" key="1">
    <citation type="journal article" date="2019" name="Nat. Plants">
        <title>Stout camphor tree genome fills gaps in understanding of flowering plant genome evolution.</title>
        <authorList>
            <person name="Chaw S.M."/>
            <person name="Liu Y.C."/>
            <person name="Wu Y.W."/>
            <person name="Wang H.Y."/>
            <person name="Lin C.I."/>
            <person name="Wu C.S."/>
            <person name="Ke H.M."/>
            <person name="Chang L.Y."/>
            <person name="Hsu C.Y."/>
            <person name="Yang H.T."/>
            <person name="Sudianto E."/>
            <person name="Hsu M.H."/>
            <person name="Wu K.P."/>
            <person name="Wang L.N."/>
            <person name="Leebens-Mack J.H."/>
            <person name="Tsai I.J."/>
        </authorList>
    </citation>
    <scope>NUCLEOTIDE SEQUENCE [LARGE SCALE GENOMIC DNA]</scope>
    <source>
        <strain evidence="3">cv. Chaw 1501</strain>
        <tissue evidence="2">Young leaves</tissue>
    </source>
</reference>
<keyword evidence="3" id="KW-1185">Reference proteome</keyword>
<evidence type="ECO:0000313" key="2">
    <source>
        <dbReference type="EMBL" id="RWR73258.1"/>
    </source>
</evidence>
<dbReference type="AlphaFoldDB" id="A0A3S3PTK6"/>
<sequence length="106" mass="12026">MAIAGVSVSGQGDPSKPGKSVKRREKRAQQEAAREQRIQEEQSNIISDHMIENEELEKKLKPLGLKVNEIKLDRHCLIGPLRINCPFNQEVLLTVIESSEKWLLLI</sequence>
<gene>
    <name evidence="2" type="ORF">CKAN_00151900</name>
</gene>
<protein>
    <submittedName>
        <fullName evidence="2">Ovarian tumor</fullName>
    </submittedName>
</protein>
<feature type="compositionally biased region" description="Basic and acidic residues" evidence="1">
    <location>
        <begin position="27"/>
        <end position="40"/>
    </location>
</feature>
<feature type="region of interest" description="Disordered" evidence="1">
    <location>
        <begin position="1"/>
        <end position="43"/>
    </location>
</feature>
<dbReference type="OrthoDB" id="415023at2759"/>
<proteinExistence type="predicted"/>